<evidence type="ECO:0000313" key="2">
    <source>
        <dbReference type="Proteomes" id="UP000266841"/>
    </source>
</evidence>
<gene>
    <name evidence="1" type="ORF">THAOC_04650</name>
</gene>
<sequence length="292" mass="32367">MPVGDISPIGIVKVPKSLVQSMTRWVSTGHANFMSGTHSQTGEDRLHFYTTSHAPVLNDAKDLDSGAINDGSEWVVWTEYYANMSGLLDHWKKGGESGMLPEFMGMTTMGGGDAEASFVQPLKVTHEVNHLSPTDEKPRASLANLAGASQLLVKFTVPKDQIPEAEKMIEMHAVWMKDLHDKRTMLGRDITFEADEELLYYSAASCPALVNQMDLESGKDPEGKMIFVITEYYKTKKGLDKQWAHAKEMNEANGSDFTLAQMSALEEKGMDTLFLQPLEVKASINWFGLGEE</sequence>
<dbReference type="EMBL" id="AGNL01004264">
    <property type="protein sequence ID" value="EJK73709.1"/>
    <property type="molecule type" value="Genomic_DNA"/>
</dbReference>
<dbReference type="Proteomes" id="UP000266841">
    <property type="component" value="Unassembled WGS sequence"/>
</dbReference>
<name>K0T9I2_THAOC</name>
<accession>K0T9I2</accession>
<comment type="caution">
    <text evidence="1">The sequence shown here is derived from an EMBL/GenBank/DDBJ whole genome shotgun (WGS) entry which is preliminary data.</text>
</comment>
<reference evidence="1 2" key="1">
    <citation type="journal article" date="2012" name="Genome Biol.">
        <title>Genome and low-iron response of an oceanic diatom adapted to chronic iron limitation.</title>
        <authorList>
            <person name="Lommer M."/>
            <person name="Specht M."/>
            <person name="Roy A.S."/>
            <person name="Kraemer L."/>
            <person name="Andreson R."/>
            <person name="Gutowska M.A."/>
            <person name="Wolf J."/>
            <person name="Bergner S.V."/>
            <person name="Schilhabel M.B."/>
            <person name="Klostermeier U.C."/>
            <person name="Beiko R.G."/>
            <person name="Rosenstiel P."/>
            <person name="Hippler M."/>
            <person name="Laroche J."/>
        </authorList>
    </citation>
    <scope>NUCLEOTIDE SEQUENCE [LARGE SCALE GENOMIC DNA]</scope>
    <source>
        <strain evidence="1 2">CCMP1005</strain>
    </source>
</reference>
<proteinExistence type="predicted"/>
<dbReference type="AlphaFoldDB" id="K0T9I2"/>
<evidence type="ECO:0000313" key="1">
    <source>
        <dbReference type="EMBL" id="EJK73709.1"/>
    </source>
</evidence>
<evidence type="ECO:0008006" key="3">
    <source>
        <dbReference type="Google" id="ProtNLM"/>
    </source>
</evidence>
<protein>
    <recommendedName>
        <fullName evidence="3">EthD domain-containing protein</fullName>
    </recommendedName>
</protein>
<organism evidence="1 2">
    <name type="scientific">Thalassiosira oceanica</name>
    <name type="common">Marine diatom</name>
    <dbReference type="NCBI Taxonomy" id="159749"/>
    <lineage>
        <taxon>Eukaryota</taxon>
        <taxon>Sar</taxon>
        <taxon>Stramenopiles</taxon>
        <taxon>Ochrophyta</taxon>
        <taxon>Bacillariophyta</taxon>
        <taxon>Coscinodiscophyceae</taxon>
        <taxon>Thalassiosirophycidae</taxon>
        <taxon>Thalassiosirales</taxon>
        <taxon>Thalassiosiraceae</taxon>
        <taxon>Thalassiosira</taxon>
    </lineage>
</organism>
<keyword evidence="2" id="KW-1185">Reference proteome</keyword>